<name>J4H552_9APHY</name>
<reference evidence="2 3" key="1">
    <citation type="journal article" date="2012" name="Appl. Environ. Microbiol.">
        <title>Short-read sequencing for genomic analysis of the brown rot fungus Fibroporia radiculosa.</title>
        <authorList>
            <person name="Tang J.D."/>
            <person name="Perkins A.D."/>
            <person name="Sonstegard T.S."/>
            <person name="Schroeder S.G."/>
            <person name="Burgess S.C."/>
            <person name="Diehl S.V."/>
        </authorList>
    </citation>
    <scope>NUCLEOTIDE SEQUENCE [LARGE SCALE GENOMIC DNA]</scope>
    <source>
        <strain evidence="2 3">TFFH 294</strain>
    </source>
</reference>
<evidence type="ECO:0000313" key="3">
    <source>
        <dbReference type="Proteomes" id="UP000006352"/>
    </source>
</evidence>
<evidence type="ECO:0000313" key="2">
    <source>
        <dbReference type="EMBL" id="CCM06134.1"/>
    </source>
</evidence>
<sequence length="577" mass="62603">MPANSNSPTQVRRLQARKPGSSVLWGHLLSDSAASSIARSADRSSPNLPPIAPTDKAGTSLRILLHDTQANLEKFSDRVSKLTGGVDESRREIVTVQTLFQQDRENLVETMVNLVNRCQVEVQRSLGSPAQDSRVEGLRKDIISVERKLETLDKKMDTLHTLNQTQSQTLQALQDQQVKLLENVVAMLPLLQTMPLHIENARNAVKDTIRESEIFSRPIVALQNALTRKQEHIVADQCTTHPIGVEAVSANLSPGPHGSRKKRKLHAEDRGLDCVSIQEHIGSVAARPSDLAQVYSKTSLLLTTPRPAKSRVSPVNLCGKTPTSAVTLQSPARIPLTDILPPNKSTGTDSLPHSSRLLRTPVSHAAADHRFKTPLRPASRPPGAVSTTLSRAPVRPALGNSAPATEMPQKVSSLASSSSTLSQRSSAQERFSSGLSGPTVDSRMAIVAQTCSRNSLHSSITSATASPSIPIPAAPRCNPSDLMSRVMSGIYSPTGIHDYRFHTPIRSSPMIDDLSTTSFPKTYTPHMNKVNDGPLPTSSKPMSIRDRRAQLATPIARTESKRFIPLDDDEDGDLSLE</sequence>
<gene>
    <name evidence="2" type="ORF">FIBRA_08384</name>
</gene>
<dbReference type="InParanoid" id="J4H552"/>
<accession>J4H552</accession>
<dbReference type="GeneID" id="24101045"/>
<organism evidence="2 3">
    <name type="scientific">Fibroporia radiculosa</name>
    <dbReference type="NCBI Taxonomy" id="599839"/>
    <lineage>
        <taxon>Eukaryota</taxon>
        <taxon>Fungi</taxon>
        <taxon>Dikarya</taxon>
        <taxon>Basidiomycota</taxon>
        <taxon>Agaricomycotina</taxon>
        <taxon>Agaricomycetes</taxon>
        <taxon>Polyporales</taxon>
        <taxon>Fibroporiaceae</taxon>
        <taxon>Fibroporia</taxon>
    </lineage>
</organism>
<feature type="compositionally biased region" description="Low complexity" evidence="1">
    <location>
        <begin position="412"/>
        <end position="428"/>
    </location>
</feature>
<dbReference type="Proteomes" id="UP000006352">
    <property type="component" value="Unassembled WGS sequence"/>
</dbReference>
<feature type="region of interest" description="Disordered" evidence="1">
    <location>
        <begin position="370"/>
        <end position="439"/>
    </location>
</feature>
<evidence type="ECO:0000256" key="1">
    <source>
        <dbReference type="SAM" id="MobiDB-lite"/>
    </source>
</evidence>
<dbReference type="RefSeq" id="XP_012185417.1">
    <property type="nucleotide sequence ID" value="XM_012330027.1"/>
</dbReference>
<dbReference type="STRING" id="599839.J4H552"/>
<dbReference type="HOGENOM" id="CLU_472539_0_0_1"/>
<feature type="compositionally biased region" description="Acidic residues" evidence="1">
    <location>
        <begin position="566"/>
        <end position="577"/>
    </location>
</feature>
<protein>
    <submittedName>
        <fullName evidence="2">Uncharacterized protein</fullName>
    </submittedName>
</protein>
<feature type="region of interest" description="Disordered" evidence="1">
    <location>
        <begin position="523"/>
        <end position="577"/>
    </location>
</feature>
<keyword evidence="3" id="KW-1185">Reference proteome</keyword>
<dbReference type="OrthoDB" id="3270311at2759"/>
<feature type="compositionally biased region" description="Polar residues" evidence="1">
    <location>
        <begin position="343"/>
        <end position="353"/>
    </location>
</feature>
<dbReference type="AlphaFoldDB" id="J4H552"/>
<feature type="region of interest" description="Disordered" evidence="1">
    <location>
        <begin position="335"/>
        <end position="355"/>
    </location>
</feature>
<dbReference type="EMBL" id="HE797226">
    <property type="protein sequence ID" value="CCM06134.1"/>
    <property type="molecule type" value="Genomic_DNA"/>
</dbReference>
<proteinExistence type="predicted"/>